<dbReference type="NCBIfam" id="TIGR00756">
    <property type="entry name" value="PPR"/>
    <property type="match status" value="2"/>
</dbReference>
<organism evidence="6 7">
    <name type="scientific">Musa acuminata subsp. malaccensis</name>
    <name type="common">Wild banana</name>
    <name type="synonym">Musa malaccensis</name>
    <dbReference type="NCBI Taxonomy" id="214687"/>
    <lineage>
        <taxon>Eukaryota</taxon>
        <taxon>Viridiplantae</taxon>
        <taxon>Streptophyta</taxon>
        <taxon>Embryophyta</taxon>
        <taxon>Tracheophyta</taxon>
        <taxon>Spermatophyta</taxon>
        <taxon>Magnoliopsida</taxon>
        <taxon>Liliopsida</taxon>
        <taxon>Zingiberales</taxon>
        <taxon>Musaceae</taxon>
        <taxon>Musa</taxon>
    </lineage>
</organism>
<accession>A0A804J6M2</accession>
<dbReference type="EnsemblPlants" id="Ma05_t20530.1">
    <property type="protein sequence ID" value="Ma05_p20530.1"/>
    <property type="gene ID" value="Ma05_g20530"/>
</dbReference>
<feature type="repeat" description="PPR" evidence="3">
    <location>
        <begin position="554"/>
        <end position="588"/>
    </location>
</feature>
<reference evidence="5" key="1">
    <citation type="submission" date="2021-03" db="EMBL/GenBank/DDBJ databases">
        <authorList>
            <consortium name="Genoscope - CEA"/>
            <person name="William W."/>
        </authorList>
    </citation>
    <scope>NUCLEOTIDE SEQUENCE</scope>
    <source>
        <strain evidence="5">Doubled-haploid Pahang</strain>
    </source>
</reference>
<dbReference type="OMA" id="MHREIAM"/>
<dbReference type="Pfam" id="PF25245">
    <property type="entry name" value="TPR_At1g68980"/>
    <property type="match status" value="1"/>
</dbReference>
<dbReference type="Pfam" id="PF01535">
    <property type="entry name" value="PPR"/>
    <property type="match status" value="1"/>
</dbReference>
<name>A0A804J6M2_MUSAM</name>
<dbReference type="OrthoDB" id="783540at2759"/>
<dbReference type="PANTHER" id="PTHR46598:SF3">
    <property type="entry name" value="OS07G0495300 PROTEIN"/>
    <property type="match status" value="1"/>
</dbReference>
<evidence type="ECO:0000313" key="7">
    <source>
        <dbReference type="Proteomes" id="UP000012960"/>
    </source>
</evidence>
<evidence type="ECO:0000313" key="5">
    <source>
        <dbReference type="EMBL" id="CAG1839081.1"/>
    </source>
</evidence>
<dbReference type="PROSITE" id="PS51375">
    <property type="entry name" value="PPR"/>
    <property type="match status" value="2"/>
</dbReference>
<evidence type="ECO:0000256" key="3">
    <source>
        <dbReference type="PROSITE-ProRule" id="PRU00708"/>
    </source>
</evidence>
<keyword evidence="7" id="KW-1185">Reference proteome</keyword>
<dbReference type="Gene3D" id="1.25.40.10">
    <property type="entry name" value="Tetratricopeptide repeat domain"/>
    <property type="match status" value="3"/>
</dbReference>
<dbReference type="InterPro" id="IPR057440">
    <property type="entry name" value="At1g68980-like_TPR"/>
</dbReference>
<dbReference type="Gramene" id="Ma05_t20530.1">
    <property type="protein sequence ID" value="Ma05_p20530.1"/>
    <property type="gene ID" value="Ma05_g20530"/>
</dbReference>
<dbReference type="InParanoid" id="A0A804J6M2"/>
<feature type="repeat" description="PPR" evidence="3">
    <location>
        <begin position="469"/>
        <end position="503"/>
    </location>
</feature>
<comment type="similarity">
    <text evidence="1">Belongs to the PPR family. P subfamily.</text>
</comment>
<dbReference type="PANTHER" id="PTHR46598">
    <property type="entry name" value="BNAC05G43320D PROTEIN"/>
    <property type="match status" value="1"/>
</dbReference>
<feature type="domain" description="At1g68980-like TPR repeats" evidence="4">
    <location>
        <begin position="68"/>
        <end position="168"/>
    </location>
</feature>
<dbReference type="InterPro" id="IPR002885">
    <property type="entry name" value="PPR_rpt"/>
</dbReference>
<protein>
    <submittedName>
        <fullName evidence="5">(wild Malaysian banana) hypothetical protein</fullName>
    </submittedName>
</protein>
<gene>
    <name evidence="5" type="ORF">GSMUA_272580.1</name>
</gene>
<evidence type="ECO:0000313" key="6">
    <source>
        <dbReference type="EnsemblPlants" id="Ma05_p20530.1"/>
    </source>
</evidence>
<dbReference type="Proteomes" id="UP000012960">
    <property type="component" value="Unplaced"/>
</dbReference>
<proteinExistence type="inferred from homology"/>
<evidence type="ECO:0000256" key="1">
    <source>
        <dbReference type="ARBA" id="ARBA00007626"/>
    </source>
</evidence>
<dbReference type="EMBL" id="HG996470">
    <property type="protein sequence ID" value="CAG1839081.1"/>
    <property type="molecule type" value="Genomic_DNA"/>
</dbReference>
<reference evidence="6" key="2">
    <citation type="submission" date="2021-05" db="UniProtKB">
        <authorList>
            <consortium name="EnsemblPlants"/>
        </authorList>
    </citation>
    <scope>IDENTIFICATION</scope>
    <source>
        <strain evidence="6">subsp. malaccensis</strain>
    </source>
</reference>
<evidence type="ECO:0000256" key="2">
    <source>
        <dbReference type="ARBA" id="ARBA00022737"/>
    </source>
</evidence>
<dbReference type="KEGG" id="mus:103985858"/>
<dbReference type="AlphaFoldDB" id="A0A804J6M2"/>
<sequence>MNRSLVRLSPFHRRLSRILLSSTVDASVDRAGLPFEIGAAMCCDPFRRYTSSRVQPRSLWEGSSYETLLRKFESTLPDDSLEEAWEAFGNFKMLHGFPEQRLVSKLIASLSYSSSAHWLRKAYDLAIKISKEKPDLVRCESFSRLSLALARTRMPVPASTVLRIVLERGKIPSQDILSSMFLHLVKTRIGSCLASDILIEICEYYLNNFCSSGTRKAKNINLMKPNTIIFNLVLESCIRFGSLIKARQIIELMPQVGVIADANSIVIIAKIYKMMGERGDLNNLREHIDSISSPALSRQYWQFYDSLLCLHFKYNDVDAAAELMLDLFRRTRSLHSSSVLPHVNSNGSQTQCFLQVGSSNLRTGSRIIIDSLNLKNDFLVPAKGQSGLILFVDGKFLPSSKAIAKLINGYVKERNVDKLSNFLINVQKEADIVEVDLCSDVLHACIMLGWLDTAHDILDDLELAKIPVGANPYASLLNAYLKEKMWEESKVLVNQMKKVGFIVSVCDEHGESTCVVENIGANHLDKRTSNLVKKSDLLRFLELEDREYNLGNQLVYEFNSSILFFCKAKMIEDALKTLKQMRRRNVQPTVLTFSYLVDGYSSLGMYRDITILWGEMRRQMEYGMLAADRDLFDCLLWNFLRGGYFERAMEIINYMLKHNMYVDKWKYRREFLKYHKNLYCSLKASDCRTDAQNRRLEYVRAFRKWSGIDR</sequence>
<keyword evidence="2" id="KW-0677">Repeat</keyword>
<dbReference type="FunCoup" id="A0A804J6M2">
    <property type="interactions" value="2978"/>
</dbReference>
<evidence type="ECO:0000259" key="4">
    <source>
        <dbReference type="Pfam" id="PF25245"/>
    </source>
</evidence>
<dbReference type="InterPro" id="IPR011990">
    <property type="entry name" value="TPR-like_helical_dom_sf"/>
</dbReference>
<dbReference type="Pfam" id="PF13041">
    <property type="entry name" value="PPR_2"/>
    <property type="match status" value="1"/>
</dbReference>